<name>A0A7W5DMD1_9GAMM</name>
<reference evidence="2 3" key="1">
    <citation type="submission" date="2020-08" db="EMBL/GenBank/DDBJ databases">
        <title>Genomic Encyclopedia of Type Strains, Phase III (KMG-III): the genomes of soil and plant-associated and newly described type strains.</title>
        <authorList>
            <person name="Whitman W."/>
        </authorList>
    </citation>
    <scope>NUCLEOTIDE SEQUENCE [LARGE SCALE GENOMIC DNA]</scope>
    <source>
        <strain evidence="2 3">CECT 7341</strain>
    </source>
</reference>
<feature type="region of interest" description="Disordered" evidence="1">
    <location>
        <begin position="36"/>
        <end position="63"/>
    </location>
</feature>
<accession>A0A7W5DMD1</accession>
<keyword evidence="3" id="KW-1185">Reference proteome</keyword>
<dbReference type="AlphaFoldDB" id="A0A7W5DMD1"/>
<organism evidence="2 3">
    <name type="scientific">Halomonas fontilapidosi</name>
    <dbReference type="NCBI Taxonomy" id="616675"/>
    <lineage>
        <taxon>Bacteria</taxon>
        <taxon>Pseudomonadati</taxon>
        <taxon>Pseudomonadota</taxon>
        <taxon>Gammaproteobacteria</taxon>
        <taxon>Oceanospirillales</taxon>
        <taxon>Halomonadaceae</taxon>
        <taxon>Halomonas</taxon>
    </lineage>
</organism>
<evidence type="ECO:0000313" key="3">
    <source>
        <dbReference type="Proteomes" id="UP000563050"/>
    </source>
</evidence>
<sequence length="63" mass="7309">MKEAMLEVDRHVQYYHADDHGQPYRDRYQIEEAPVLLGGNQGSPHGGERKEQTYRQGIEDHDG</sequence>
<protein>
    <submittedName>
        <fullName evidence="2">Uncharacterized protein</fullName>
    </submittedName>
</protein>
<feature type="compositionally biased region" description="Basic and acidic residues" evidence="1">
    <location>
        <begin position="46"/>
        <end position="63"/>
    </location>
</feature>
<comment type="caution">
    <text evidence="2">The sequence shown here is derived from an EMBL/GenBank/DDBJ whole genome shotgun (WGS) entry which is preliminary data.</text>
</comment>
<dbReference type="Proteomes" id="UP000563050">
    <property type="component" value="Unassembled WGS sequence"/>
</dbReference>
<evidence type="ECO:0000313" key="2">
    <source>
        <dbReference type="EMBL" id="MBB3185560.1"/>
    </source>
</evidence>
<evidence type="ECO:0000256" key="1">
    <source>
        <dbReference type="SAM" id="MobiDB-lite"/>
    </source>
</evidence>
<gene>
    <name evidence="2" type="ORF">FHR95_003150</name>
</gene>
<proteinExistence type="predicted"/>
<dbReference type="EMBL" id="JACHXQ010000014">
    <property type="protein sequence ID" value="MBB3185560.1"/>
    <property type="molecule type" value="Genomic_DNA"/>
</dbReference>